<dbReference type="AlphaFoldDB" id="A0AAD1X1T2"/>
<evidence type="ECO:0000313" key="3">
    <source>
        <dbReference type="Proteomes" id="UP001295684"/>
    </source>
</evidence>
<comment type="caution">
    <text evidence="2">The sequence shown here is derived from an EMBL/GenBank/DDBJ whole genome shotgun (WGS) entry which is preliminary data.</text>
</comment>
<dbReference type="GO" id="GO:0005829">
    <property type="term" value="C:cytosol"/>
    <property type="evidence" value="ECO:0007669"/>
    <property type="project" value="TreeGrafter"/>
</dbReference>
<gene>
    <name evidence="2" type="ORF">ECRASSUSDP1_LOCUS1232</name>
</gene>
<dbReference type="SUPFAM" id="SSF53474">
    <property type="entry name" value="alpha/beta-Hydrolases"/>
    <property type="match status" value="1"/>
</dbReference>
<proteinExistence type="predicted"/>
<dbReference type="PANTHER" id="PTHR23025:SF3">
    <property type="entry name" value="HORMONE-SENSITIVE LIPASE"/>
    <property type="match status" value="1"/>
</dbReference>
<dbReference type="GO" id="GO:0004771">
    <property type="term" value="F:sterol ester esterase activity"/>
    <property type="evidence" value="ECO:0007669"/>
    <property type="project" value="TreeGrafter"/>
</dbReference>
<sequence>MERHSLDFSFDQATEIIDLDEKLEMFCADEETAQGHPLNTRIHNPYQYVYTSDSYTCVLAAKLCLDGYVKAQPKIMNYLTDNKKYTKNEDIQMIITKILLFEALLQTVIINLRHHETMKDHQEVDLDTLEKYKTDAILQELEESSSFKTQEQLDDHLTEISEKFIHIDKNVLQNWVLGAELICVPAVYCVIRSLEKSLHMVNLTANLLDEQDKSRHRKIFISMAHRMACLFDFLYAACLDDPNDIFYQNDKENEDLKLLLDCCNFSMVEDPQEHLENNKKRVIDKHEQIAIAMRGFKYKNIVSQAFSSISWSVYYKIKKHKVWDHGTFLASILDRDALVRVFKLIQSNFVQKQTENQKDLPECDVKSAITIPFCQEDILTLENLEDEELPEMIKNDLDLPFTKKDENMDKTTHTQIRVNCEFNWSRVNWKKGKLIDPNSDCIHYDCVILYIHGGGFMTGSSASYQYYTINFAKETGYPVFSLDYRLAPEYQFPCALNDCWQAYLWIVKYAKKYLKITYDKIILMGDSAGGNLCLGITALSIIKHCKIPDGLNVVYPAIALSKIKFAPSFLLSLDDVILSCTFLNICGNFYAGNELTKNPPALLSVDKLSDKILKRFPPCRFVVAGHDPLRDDCFRFVLRLKKQDVDVKLTEFKALMHAFIGNERDSHPIPESQKAITTIINYLKELCKKDDE</sequence>
<protein>
    <recommendedName>
        <fullName evidence="1">Alpha/beta hydrolase fold-3 domain-containing protein</fullName>
    </recommendedName>
</protein>
<name>A0AAD1X1T2_EUPCR</name>
<dbReference type="InterPro" id="IPR029058">
    <property type="entry name" value="AB_hydrolase_fold"/>
</dbReference>
<accession>A0AAD1X1T2</accession>
<dbReference type="EMBL" id="CAMPGE010001166">
    <property type="protein sequence ID" value="CAI2359938.1"/>
    <property type="molecule type" value="Genomic_DNA"/>
</dbReference>
<dbReference type="InterPro" id="IPR013094">
    <property type="entry name" value="AB_hydrolase_3"/>
</dbReference>
<keyword evidence="3" id="KW-1185">Reference proteome</keyword>
<evidence type="ECO:0000313" key="2">
    <source>
        <dbReference type="EMBL" id="CAI2359938.1"/>
    </source>
</evidence>
<dbReference type="Pfam" id="PF07859">
    <property type="entry name" value="Abhydrolase_3"/>
    <property type="match status" value="1"/>
</dbReference>
<dbReference type="GO" id="GO:0004806">
    <property type="term" value="F:triacylglycerol lipase activity"/>
    <property type="evidence" value="ECO:0007669"/>
    <property type="project" value="TreeGrafter"/>
</dbReference>
<dbReference type="GO" id="GO:0019433">
    <property type="term" value="P:triglyceride catabolic process"/>
    <property type="evidence" value="ECO:0007669"/>
    <property type="project" value="TreeGrafter"/>
</dbReference>
<reference evidence="2" key="1">
    <citation type="submission" date="2023-07" db="EMBL/GenBank/DDBJ databases">
        <authorList>
            <consortium name="AG Swart"/>
            <person name="Singh M."/>
            <person name="Singh A."/>
            <person name="Seah K."/>
            <person name="Emmerich C."/>
        </authorList>
    </citation>
    <scope>NUCLEOTIDE SEQUENCE</scope>
    <source>
        <strain evidence="2">DP1</strain>
    </source>
</reference>
<evidence type="ECO:0000259" key="1">
    <source>
        <dbReference type="Pfam" id="PF07859"/>
    </source>
</evidence>
<dbReference type="Proteomes" id="UP001295684">
    <property type="component" value="Unassembled WGS sequence"/>
</dbReference>
<organism evidence="2 3">
    <name type="scientific">Euplotes crassus</name>
    <dbReference type="NCBI Taxonomy" id="5936"/>
    <lineage>
        <taxon>Eukaryota</taxon>
        <taxon>Sar</taxon>
        <taxon>Alveolata</taxon>
        <taxon>Ciliophora</taxon>
        <taxon>Intramacronucleata</taxon>
        <taxon>Spirotrichea</taxon>
        <taxon>Hypotrichia</taxon>
        <taxon>Euplotida</taxon>
        <taxon>Euplotidae</taxon>
        <taxon>Moneuplotes</taxon>
    </lineage>
</organism>
<dbReference type="Gene3D" id="3.40.50.1820">
    <property type="entry name" value="alpha/beta hydrolase"/>
    <property type="match status" value="1"/>
</dbReference>
<feature type="domain" description="Alpha/beta hydrolase fold-3" evidence="1">
    <location>
        <begin position="448"/>
        <end position="660"/>
    </location>
</feature>
<dbReference type="PANTHER" id="PTHR23025">
    <property type="entry name" value="TRIACYLGLYCEROL LIPASE"/>
    <property type="match status" value="1"/>
</dbReference>